<sequence>MTVPDPAFMVAYCEQTLPGMLTDVCEVPEEFARRIGADVLRRAEALASLPVREQDVLIAPFVEEAYHQEPIDAPLDLKAKVTVTVRNGLLDEAVRGGAPTYGVAAVLRYAAAPLSHLLGARLREPVGVAGTHPFMGLAGRFPRAWACLEALTDGFAEGGRRELRLPAAPVPALPPIPDQALLARLRRAAAGEAVLHVPALSGCARDSRRLHGILEYLLAHHATVLTTNYLIRPTDVWVRRGDLVSPDGADPYLGVRDTRGLTGAHRSLAESVGAR</sequence>
<accession>A0AAE3YQ06</accession>
<name>A0AAE3YQ06_9ACTN</name>
<evidence type="ECO:0000313" key="2">
    <source>
        <dbReference type="Proteomes" id="UP001183643"/>
    </source>
</evidence>
<keyword evidence="2" id="KW-1185">Reference proteome</keyword>
<dbReference type="AlphaFoldDB" id="A0AAE3YQ06"/>
<dbReference type="RefSeq" id="WP_310368358.1">
    <property type="nucleotide sequence ID" value="NZ_JAVDYB010000001.1"/>
</dbReference>
<dbReference type="EMBL" id="JAVDYB010000001">
    <property type="protein sequence ID" value="MDR7276318.1"/>
    <property type="molecule type" value="Genomic_DNA"/>
</dbReference>
<proteinExistence type="predicted"/>
<organism evidence="1 2">
    <name type="scientific">Catenuloplanes atrovinosus</name>
    <dbReference type="NCBI Taxonomy" id="137266"/>
    <lineage>
        <taxon>Bacteria</taxon>
        <taxon>Bacillati</taxon>
        <taxon>Actinomycetota</taxon>
        <taxon>Actinomycetes</taxon>
        <taxon>Micromonosporales</taxon>
        <taxon>Micromonosporaceae</taxon>
        <taxon>Catenuloplanes</taxon>
    </lineage>
</organism>
<comment type="caution">
    <text evidence="1">The sequence shown here is derived from an EMBL/GenBank/DDBJ whole genome shotgun (WGS) entry which is preliminary data.</text>
</comment>
<evidence type="ECO:0000313" key="1">
    <source>
        <dbReference type="EMBL" id="MDR7276318.1"/>
    </source>
</evidence>
<reference evidence="1" key="1">
    <citation type="submission" date="2023-07" db="EMBL/GenBank/DDBJ databases">
        <title>Sequencing the genomes of 1000 actinobacteria strains.</title>
        <authorList>
            <person name="Klenk H.-P."/>
        </authorList>
    </citation>
    <scope>NUCLEOTIDE SEQUENCE</scope>
    <source>
        <strain evidence="1">DSM 44707</strain>
    </source>
</reference>
<dbReference type="Proteomes" id="UP001183643">
    <property type="component" value="Unassembled WGS sequence"/>
</dbReference>
<gene>
    <name evidence="1" type="ORF">J2S41_003096</name>
</gene>
<protein>
    <submittedName>
        <fullName evidence="1">Uncharacterized protein</fullName>
    </submittedName>
</protein>